<dbReference type="Proteomes" id="UP000036681">
    <property type="component" value="Unplaced"/>
</dbReference>
<keyword evidence="3" id="KW-0444">Lipid biosynthesis</keyword>
<feature type="region of interest" description="Disordered" evidence="11">
    <location>
        <begin position="309"/>
        <end position="345"/>
    </location>
</feature>
<dbReference type="PANTHER" id="PTHR10739">
    <property type="entry name" value="CYTIDYLYLTRANSFERASE"/>
    <property type="match status" value="1"/>
</dbReference>
<evidence type="ECO:0000313" key="14">
    <source>
        <dbReference type="WBParaSite" id="ALUE_0001095801-mRNA-1"/>
    </source>
</evidence>
<evidence type="ECO:0000256" key="5">
    <source>
        <dbReference type="ARBA" id="ARBA00022695"/>
    </source>
</evidence>
<dbReference type="SUPFAM" id="SSF52374">
    <property type="entry name" value="Nucleotidylyl transferase"/>
    <property type="match status" value="1"/>
</dbReference>
<dbReference type="GO" id="GO:0004105">
    <property type="term" value="F:choline-phosphate cytidylyltransferase activity"/>
    <property type="evidence" value="ECO:0007669"/>
    <property type="project" value="UniProtKB-EC"/>
</dbReference>
<keyword evidence="8" id="KW-1208">Phospholipid metabolism</keyword>
<evidence type="ECO:0000256" key="1">
    <source>
        <dbReference type="ARBA" id="ARBA00005189"/>
    </source>
</evidence>
<sequence>MASRIRKRPSTQPIDNAIHISAKRTFSEEDTFDTKRTYSSNGYQISLPLALQTPAPYSDEPAAVAERNRVDYTRKITIEMARANTAGRPVRIYADGIYDLFHYGHANQLRQAKNAFPSVYLIVGVCGDGNTHKFKGRTVTSEDERYEAVRHCRYVDEVYRDAPWFCTVEFLKELKVDFIAHDAIPYVAPGEEDLYEKFRREGMFLETERTEGVSTSDVVCRIIRDYDKYVRRNLQRGYSAKELNVGFLAARRYQLQNQVDQLKQKSLELLQNWRNKSDDFIRGFLETFHKDGGFSVTSVGSRLRELVSRSPSPSLDYEEQAEEDTVDAHTALSNSSSLTSVNEQK</sequence>
<evidence type="ECO:0000256" key="2">
    <source>
        <dbReference type="ARBA" id="ARBA00010101"/>
    </source>
</evidence>
<dbReference type="WBParaSite" id="ALUE_0001095801-mRNA-1">
    <property type="protein sequence ID" value="ALUE_0001095801-mRNA-1"/>
    <property type="gene ID" value="ALUE_0001095801"/>
</dbReference>
<evidence type="ECO:0000256" key="4">
    <source>
        <dbReference type="ARBA" id="ARBA00022679"/>
    </source>
</evidence>
<protein>
    <recommendedName>
        <fullName evidence="10">choline-phosphate cytidylyltransferase</fullName>
        <ecNumber evidence="10">2.7.7.15</ecNumber>
    </recommendedName>
</protein>
<dbReference type="InterPro" id="IPR004821">
    <property type="entry name" value="Cyt_trans-like"/>
</dbReference>
<name>A0A0M3I304_ASCLU</name>
<reference evidence="14" key="1">
    <citation type="submission" date="2017-02" db="UniProtKB">
        <authorList>
            <consortium name="WormBaseParasite"/>
        </authorList>
    </citation>
    <scope>IDENTIFICATION</scope>
</reference>
<comment type="pathway">
    <text evidence="1">Lipid metabolism.</text>
</comment>
<dbReference type="UniPathway" id="UPA00753">
    <property type="reaction ID" value="UER00739"/>
</dbReference>
<comment type="similarity">
    <text evidence="2">Belongs to the cytidylyltransferase family.</text>
</comment>
<proteinExistence type="inferred from homology"/>
<evidence type="ECO:0000259" key="12">
    <source>
        <dbReference type="Pfam" id="PF01467"/>
    </source>
</evidence>
<dbReference type="CDD" id="cd02174">
    <property type="entry name" value="CCT"/>
    <property type="match status" value="1"/>
</dbReference>
<dbReference type="NCBIfam" id="TIGR00125">
    <property type="entry name" value="cyt_tran_rel"/>
    <property type="match status" value="1"/>
</dbReference>
<keyword evidence="5" id="KW-0548">Nucleotidyltransferase</keyword>
<keyword evidence="7" id="KW-0594">Phospholipid biosynthesis</keyword>
<dbReference type="InterPro" id="IPR014729">
    <property type="entry name" value="Rossmann-like_a/b/a_fold"/>
</dbReference>
<keyword evidence="6" id="KW-0443">Lipid metabolism</keyword>
<dbReference type="FunFam" id="3.40.50.620:FF:000016">
    <property type="entry name" value="Putative choline-phosphate cytidylyltransferase B"/>
    <property type="match status" value="1"/>
</dbReference>
<feature type="compositionally biased region" description="Acidic residues" evidence="11">
    <location>
        <begin position="316"/>
        <end position="325"/>
    </location>
</feature>
<comment type="pathway">
    <text evidence="9">Phospholipid metabolism; phosphatidylcholine biosynthesis; phosphatidylcholine from phosphocholine: step 1/2.</text>
</comment>
<feature type="domain" description="Cytidyltransferase-like" evidence="12">
    <location>
        <begin position="93"/>
        <end position="220"/>
    </location>
</feature>
<evidence type="ECO:0000256" key="11">
    <source>
        <dbReference type="SAM" id="MobiDB-lite"/>
    </source>
</evidence>
<organism evidence="13 14">
    <name type="scientific">Ascaris lumbricoides</name>
    <name type="common">Giant roundworm</name>
    <dbReference type="NCBI Taxonomy" id="6252"/>
    <lineage>
        <taxon>Eukaryota</taxon>
        <taxon>Metazoa</taxon>
        <taxon>Ecdysozoa</taxon>
        <taxon>Nematoda</taxon>
        <taxon>Chromadorea</taxon>
        <taxon>Rhabditida</taxon>
        <taxon>Spirurina</taxon>
        <taxon>Ascaridomorpha</taxon>
        <taxon>Ascaridoidea</taxon>
        <taxon>Ascarididae</taxon>
        <taxon>Ascaris</taxon>
    </lineage>
</organism>
<dbReference type="GO" id="GO:0031210">
    <property type="term" value="F:phosphatidylcholine binding"/>
    <property type="evidence" value="ECO:0007669"/>
    <property type="project" value="TreeGrafter"/>
</dbReference>
<feature type="compositionally biased region" description="Polar residues" evidence="11">
    <location>
        <begin position="331"/>
        <end position="345"/>
    </location>
</feature>
<dbReference type="PANTHER" id="PTHR10739:SF13">
    <property type="entry name" value="CHOLINE-PHOSPHATE CYTIDYLYLTRANSFERASE"/>
    <property type="match status" value="1"/>
</dbReference>
<evidence type="ECO:0000256" key="8">
    <source>
        <dbReference type="ARBA" id="ARBA00023264"/>
    </source>
</evidence>
<keyword evidence="4" id="KW-0808">Transferase</keyword>
<dbReference type="EC" id="2.7.7.15" evidence="10"/>
<evidence type="ECO:0000256" key="6">
    <source>
        <dbReference type="ARBA" id="ARBA00023098"/>
    </source>
</evidence>
<dbReference type="AlphaFoldDB" id="A0A0M3I304"/>
<evidence type="ECO:0000313" key="13">
    <source>
        <dbReference type="Proteomes" id="UP000036681"/>
    </source>
</evidence>
<dbReference type="InterPro" id="IPR045049">
    <property type="entry name" value="Pcy1-like"/>
</dbReference>
<evidence type="ECO:0000256" key="10">
    <source>
        <dbReference type="ARBA" id="ARBA00026101"/>
    </source>
</evidence>
<dbReference type="Pfam" id="PF01467">
    <property type="entry name" value="CTP_transf_like"/>
    <property type="match status" value="1"/>
</dbReference>
<keyword evidence="13" id="KW-1185">Reference proteome</keyword>
<evidence type="ECO:0000256" key="9">
    <source>
        <dbReference type="ARBA" id="ARBA00025706"/>
    </source>
</evidence>
<evidence type="ECO:0000256" key="3">
    <source>
        <dbReference type="ARBA" id="ARBA00022516"/>
    </source>
</evidence>
<accession>A0A0M3I304</accession>
<dbReference type="InterPro" id="IPR041723">
    <property type="entry name" value="CCT"/>
</dbReference>
<dbReference type="Gene3D" id="3.40.50.620">
    <property type="entry name" value="HUPs"/>
    <property type="match status" value="1"/>
</dbReference>
<evidence type="ECO:0000256" key="7">
    <source>
        <dbReference type="ARBA" id="ARBA00023209"/>
    </source>
</evidence>